<reference evidence="1 2" key="1">
    <citation type="submission" date="2017-01" db="EMBL/GenBank/DDBJ databases">
        <authorList>
            <person name="Mah S.A."/>
            <person name="Swanson W.J."/>
            <person name="Moy G.W."/>
            <person name="Vacquier V.D."/>
        </authorList>
    </citation>
    <scope>NUCLEOTIDE SEQUENCE [LARGE SCALE GENOMIC DNA]</scope>
    <source>
        <strain evidence="1 2">GSMNP</strain>
    </source>
</reference>
<gene>
    <name evidence="1" type="ORF">AYI70_g9829</name>
</gene>
<dbReference type="EMBL" id="LSSN01004576">
    <property type="protein sequence ID" value="OMJ11277.1"/>
    <property type="molecule type" value="Genomic_DNA"/>
</dbReference>
<evidence type="ECO:0000313" key="1">
    <source>
        <dbReference type="EMBL" id="OMJ11277.1"/>
    </source>
</evidence>
<comment type="caution">
    <text evidence="1">The sequence shown here is derived from an EMBL/GenBank/DDBJ whole genome shotgun (WGS) entry which is preliminary data.</text>
</comment>
<protein>
    <submittedName>
        <fullName evidence="1">Uncharacterized protein</fullName>
    </submittedName>
</protein>
<sequence>MVEDFSSIDLESADFDTIWSLLDESGKTEFKELFVNFNPSSDRDIIINQALKKFNPWWTAPNEPKIKVLDDLPTDTNNLKSDDENIDLFELDDYDDEKEAELQASYDKRPKIITDIKEFNLITKVRPNPLVFNQLVGIM</sequence>
<keyword evidence="2" id="KW-1185">Reference proteome</keyword>
<dbReference type="Proteomes" id="UP000187283">
    <property type="component" value="Unassembled WGS sequence"/>
</dbReference>
<evidence type="ECO:0000313" key="2">
    <source>
        <dbReference type="Proteomes" id="UP000187283"/>
    </source>
</evidence>
<accession>A0A1R1X9G5</accession>
<dbReference type="OrthoDB" id="18412at2759"/>
<proteinExistence type="predicted"/>
<name>A0A1R1X9G5_9FUNG</name>
<organism evidence="1 2">
    <name type="scientific">Smittium culicis</name>
    <dbReference type="NCBI Taxonomy" id="133412"/>
    <lineage>
        <taxon>Eukaryota</taxon>
        <taxon>Fungi</taxon>
        <taxon>Fungi incertae sedis</taxon>
        <taxon>Zoopagomycota</taxon>
        <taxon>Kickxellomycotina</taxon>
        <taxon>Harpellomycetes</taxon>
        <taxon>Harpellales</taxon>
        <taxon>Legeriomycetaceae</taxon>
        <taxon>Smittium</taxon>
    </lineage>
</organism>
<dbReference type="AlphaFoldDB" id="A0A1R1X9G5"/>
<dbReference type="STRING" id="133412.A0A1R1X9G5"/>